<dbReference type="OrthoDB" id="4266042at2"/>
<keyword evidence="2" id="KW-1185">Reference proteome</keyword>
<protein>
    <submittedName>
        <fullName evidence="1">Regulatory LuxR family protein</fullName>
    </submittedName>
</protein>
<dbReference type="InterPro" id="IPR016032">
    <property type="entry name" value="Sig_transdc_resp-reg_C-effctor"/>
</dbReference>
<gene>
    <name evidence="1" type="ORF">JD81_02559</name>
</gene>
<evidence type="ECO:0000313" key="1">
    <source>
        <dbReference type="EMBL" id="TWJ29053.1"/>
    </source>
</evidence>
<dbReference type="Pfam" id="PF00196">
    <property type="entry name" value="GerE"/>
    <property type="match status" value="1"/>
</dbReference>
<proteinExistence type="predicted"/>
<sequence>MPVHDGLATAPPAGDSLPTLEVSKLDRDILRQLAAGHTDEATAVRLNVSPRTVRRRVALIGEQLGVQGRFGLGVAAAQLGLVSVRRR</sequence>
<evidence type="ECO:0000313" key="2">
    <source>
        <dbReference type="Proteomes" id="UP000319728"/>
    </source>
</evidence>
<reference evidence="1 2" key="1">
    <citation type="submission" date="2019-07" db="EMBL/GenBank/DDBJ databases">
        <title>R&amp;d 2014.</title>
        <authorList>
            <person name="Klenk H.-P."/>
        </authorList>
    </citation>
    <scope>NUCLEOTIDE SEQUENCE [LARGE SCALE GENOMIC DNA]</scope>
    <source>
        <strain evidence="1 2">DSM 43912</strain>
    </source>
</reference>
<dbReference type="SUPFAM" id="SSF46894">
    <property type="entry name" value="C-terminal effector domain of the bipartite response regulators"/>
    <property type="match status" value="1"/>
</dbReference>
<dbReference type="InterPro" id="IPR000792">
    <property type="entry name" value="Tscrpt_reg_LuxR_C"/>
</dbReference>
<name>A0A562WFL0_9ACTN</name>
<dbReference type="EMBL" id="VLLP01000001">
    <property type="protein sequence ID" value="TWJ29053.1"/>
    <property type="molecule type" value="Genomic_DNA"/>
</dbReference>
<dbReference type="InterPro" id="IPR036388">
    <property type="entry name" value="WH-like_DNA-bd_sf"/>
</dbReference>
<accession>A0A562WFL0</accession>
<dbReference type="GO" id="GO:0006355">
    <property type="term" value="P:regulation of DNA-templated transcription"/>
    <property type="evidence" value="ECO:0007669"/>
    <property type="project" value="InterPro"/>
</dbReference>
<organism evidence="1 2">
    <name type="scientific">Micromonospora sagamiensis</name>
    <dbReference type="NCBI Taxonomy" id="47875"/>
    <lineage>
        <taxon>Bacteria</taxon>
        <taxon>Bacillati</taxon>
        <taxon>Actinomycetota</taxon>
        <taxon>Actinomycetes</taxon>
        <taxon>Micromonosporales</taxon>
        <taxon>Micromonosporaceae</taxon>
        <taxon>Micromonospora</taxon>
    </lineage>
</organism>
<dbReference type="Gene3D" id="1.10.10.10">
    <property type="entry name" value="Winged helix-like DNA-binding domain superfamily/Winged helix DNA-binding domain"/>
    <property type="match status" value="1"/>
</dbReference>
<comment type="caution">
    <text evidence="1">The sequence shown here is derived from an EMBL/GenBank/DDBJ whole genome shotgun (WGS) entry which is preliminary data.</text>
</comment>
<dbReference type="AlphaFoldDB" id="A0A562WFL0"/>
<dbReference type="Proteomes" id="UP000319728">
    <property type="component" value="Unassembled WGS sequence"/>
</dbReference>
<dbReference type="SMART" id="SM00421">
    <property type="entry name" value="HTH_LUXR"/>
    <property type="match status" value="1"/>
</dbReference>
<dbReference type="GO" id="GO:0003677">
    <property type="term" value="F:DNA binding"/>
    <property type="evidence" value="ECO:0007669"/>
    <property type="project" value="InterPro"/>
</dbReference>
<dbReference type="RefSeq" id="WP_145817712.1">
    <property type="nucleotide sequence ID" value="NZ_AP023438.1"/>
</dbReference>